<feature type="transmembrane region" description="Helical" evidence="5">
    <location>
        <begin position="318"/>
        <end position="349"/>
    </location>
</feature>
<feature type="transmembrane region" description="Helical" evidence="5">
    <location>
        <begin position="472"/>
        <end position="498"/>
    </location>
</feature>
<dbReference type="PANTHER" id="PTHR43630">
    <property type="entry name" value="POLY-BETA-1,6-N-ACETYL-D-GLUCOSAMINE SYNTHASE"/>
    <property type="match status" value="1"/>
</dbReference>
<evidence type="ECO:0000313" key="8">
    <source>
        <dbReference type="Proteomes" id="UP000274515"/>
    </source>
</evidence>
<gene>
    <name evidence="7" type="ORF">EIL87_04950</name>
</gene>
<feature type="transmembrane region" description="Helical" evidence="5">
    <location>
        <begin position="369"/>
        <end position="395"/>
    </location>
</feature>
<dbReference type="AlphaFoldDB" id="A0A3R8P2V4"/>
<evidence type="ECO:0000256" key="4">
    <source>
        <dbReference type="SAM" id="MobiDB-lite"/>
    </source>
</evidence>
<keyword evidence="8" id="KW-1185">Reference proteome</keyword>
<keyword evidence="5" id="KW-0812">Transmembrane</keyword>
<dbReference type="CDD" id="cd06423">
    <property type="entry name" value="CESA_like"/>
    <property type="match status" value="1"/>
</dbReference>
<evidence type="ECO:0000256" key="2">
    <source>
        <dbReference type="ARBA" id="ARBA00022676"/>
    </source>
</evidence>
<feature type="transmembrane region" description="Helical" evidence="5">
    <location>
        <begin position="402"/>
        <end position="425"/>
    </location>
</feature>
<evidence type="ECO:0000259" key="6">
    <source>
        <dbReference type="Pfam" id="PF13632"/>
    </source>
</evidence>
<dbReference type="EMBL" id="RSAA01000005">
    <property type="protein sequence ID" value="RRO18864.1"/>
    <property type="molecule type" value="Genomic_DNA"/>
</dbReference>
<sequence length="529" mass="58597">MYQPAPRCRIGEGGRPWDFNGEEVRTVEWLLLFLVFGINVPVWSVFSILRCLDERRRPASAERSAPPNRLRPADVAVLIPAHDEELGITLAINSTLRLVPAVNVHVLADGCRDRTAEIAAAHGVRVLELNPGRGKAGAIEEAIEYFQIIRRFAAVLLVDADTEVGADYLTHALPMFDDPRMAAIAGYVRPPWSPEDHTFTGRLLTSYRARLWTVMQWMRYGQSWRNINVVPIAPGFASMYRTSVLPKIDLNPPGLIIEDFNMTFELHHKRLGKVGFSPSVNASTEDPDNLPDYYRQVRRWSLGLWQTLRRHGVWFGRFWFATGALMLEVVTSSVLILGIVAGAVLLLLVPLTGGWALDWPVYREVHAVLAPWLSPFDLAVFLFLPDYLVTCVAAVVRRRPSLLIYGVGFLFVRAVEAVATMWTFYRMWRTRSSGRWTSPRPPTPPEDEAEGLPALPAKPGARRVVLLDAVRVAPVVTVVALGVVGVLNVLLVAGLLLATVTALTAWHRPGKAGLQVSSSGAGDPPPGRV</sequence>
<evidence type="ECO:0000313" key="7">
    <source>
        <dbReference type="EMBL" id="RRO18864.1"/>
    </source>
</evidence>
<comment type="similarity">
    <text evidence="1">Belongs to the glycosyltransferase 2 family.</text>
</comment>
<dbReference type="PANTHER" id="PTHR43630:SF1">
    <property type="entry name" value="POLY-BETA-1,6-N-ACETYL-D-GLUCOSAMINE SYNTHASE"/>
    <property type="match status" value="1"/>
</dbReference>
<evidence type="ECO:0000256" key="5">
    <source>
        <dbReference type="SAM" id="Phobius"/>
    </source>
</evidence>
<dbReference type="SUPFAM" id="SSF53448">
    <property type="entry name" value="Nucleotide-diphospho-sugar transferases"/>
    <property type="match status" value="1"/>
</dbReference>
<name>A0A3R8P2V4_9PSEU</name>
<dbReference type="InterPro" id="IPR029044">
    <property type="entry name" value="Nucleotide-diphossugar_trans"/>
</dbReference>
<keyword evidence="5" id="KW-0472">Membrane</keyword>
<dbReference type="InterPro" id="IPR001173">
    <property type="entry name" value="Glyco_trans_2-like"/>
</dbReference>
<dbReference type="Gene3D" id="3.90.550.10">
    <property type="entry name" value="Spore Coat Polysaccharide Biosynthesis Protein SpsA, Chain A"/>
    <property type="match status" value="1"/>
</dbReference>
<comment type="caution">
    <text evidence="7">The sequence shown here is derived from an EMBL/GenBank/DDBJ whole genome shotgun (WGS) entry which is preliminary data.</text>
</comment>
<feature type="transmembrane region" description="Helical" evidence="5">
    <location>
        <begin position="29"/>
        <end position="49"/>
    </location>
</feature>
<evidence type="ECO:0000256" key="1">
    <source>
        <dbReference type="ARBA" id="ARBA00006739"/>
    </source>
</evidence>
<feature type="domain" description="Glycosyltransferase 2-like" evidence="6">
    <location>
        <begin position="155"/>
        <end position="347"/>
    </location>
</feature>
<reference evidence="7 8" key="1">
    <citation type="submission" date="2018-11" db="EMBL/GenBank/DDBJ databases">
        <title>Saccharopolyspora rhizosphaerae sp. nov., an actinomycete isolated from rhizosphere soil in Thailand.</title>
        <authorList>
            <person name="Intra B."/>
            <person name="Euanorasetr J."/>
            <person name="Take A."/>
            <person name="Inahashi Y."/>
            <person name="Mori M."/>
            <person name="Panbangred W."/>
            <person name="Matsumoto A."/>
        </authorList>
    </citation>
    <scope>NUCLEOTIDE SEQUENCE [LARGE SCALE GENOMIC DNA]</scope>
    <source>
        <strain evidence="7 8">H219</strain>
    </source>
</reference>
<evidence type="ECO:0000256" key="3">
    <source>
        <dbReference type="ARBA" id="ARBA00022679"/>
    </source>
</evidence>
<proteinExistence type="inferred from homology"/>
<organism evidence="7 8">
    <name type="scientific">Saccharopolyspora rhizosphaerae</name>
    <dbReference type="NCBI Taxonomy" id="2492662"/>
    <lineage>
        <taxon>Bacteria</taxon>
        <taxon>Bacillati</taxon>
        <taxon>Actinomycetota</taxon>
        <taxon>Actinomycetes</taxon>
        <taxon>Pseudonocardiales</taxon>
        <taxon>Pseudonocardiaceae</taxon>
        <taxon>Saccharopolyspora</taxon>
    </lineage>
</organism>
<dbReference type="GO" id="GO:0016757">
    <property type="term" value="F:glycosyltransferase activity"/>
    <property type="evidence" value="ECO:0007669"/>
    <property type="project" value="UniProtKB-KW"/>
</dbReference>
<keyword evidence="2" id="KW-0328">Glycosyltransferase</keyword>
<accession>A0A3R8P2V4</accession>
<keyword evidence="3 7" id="KW-0808">Transferase</keyword>
<keyword evidence="5" id="KW-1133">Transmembrane helix</keyword>
<dbReference type="Proteomes" id="UP000274515">
    <property type="component" value="Unassembled WGS sequence"/>
</dbReference>
<protein>
    <submittedName>
        <fullName evidence="7">Glycosyltransferase family 2 protein</fullName>
    </submittedName>
</protein>
<dbReference type="Pfam" id="PF13632">
    <property type="entry name" value="Glyco_trans_2_3"/>
    <property type="match status" value="1"/>
</dbReference>
<feature type="region of interest" description="Disordered" evidence="4">
    <location>
        <begin position="433"/>
        <end position="453"/>
    </location>
</feature>